<dbReference type="EMBL" id="CP010415">
    <property type="protein sequence ID" value="AJE21486.1"/>
    <property type="molecule type" value="Genomic_DNA"/>
</dbReference>
<evidence type="ECO:0000313" key="1">
    <source>
        <dbReference type="EMBL" id="AJE21486.1"/>
    </source>
</evidence>
<dbReference type="STRING" id="1328314.Achr_20360"/>
<sequence length="248" mass="27986">MVVKIDARPELKELSRAFSELGSKQLPFAMALAATRMAQRIKKGELSVMRRRLDNPIQQTLNSLYVKAATKQNLQAHVWFKDQWSSGIPADRYLQPVVQGGTRRHKRFERALIARGIMRSSQYATPTPALLDSHGNVKGSMIMKILSGLGAAETVSGYQANASSSRRSRKKGNAHRFFAAEIEGTMGVWERRSTTWGDAVRPVFVFVDRSPRYRVRFPFFQVAENMVKANYADEFRSALDYALATANR</sequence>
<evidence type="ECO:0000313" key="2">
    <source>
        <dbReference type="Proteomes" id="UP000068210"/>
    </source>
</evidence>
<keyword evidence="2" id="KW-1185">Reference proteome</keyword>
<protein>
    <submittedName>
        <fullName evidence="1">Uncharacterized protein</fullName>
    </submittedName>
</protein>
<dbReference type="KEGG" id="acx:Achr_20360"/>
<organism evidence="1 2">
    <name type="scientific">Azotobacter chroococcum NCIMB 8003</name>
    <dbReference type="NCBI Taxonomy" id="1328314"/>
    <lineage>
        <taxon>Bacteria</taxon>
        <taxon>Pseudomonadati</taxon>
        <taxon>Pseudomonadota</taxon>
        <taxon>Gammaproteobacteria</taxon>
        <taxon>Pseudomonadales</taxon>
        <taxon>Pseudomonadaceae</taxon>
        <taxon>Azotobacter</taxon>
    </lineage>
</organism>
<reference evidence="1 2" key="1">
    <citation type="journal article" date="2015" name="PLoS ONE">
        <title>Azotobacter Genomes: The Genome of Azotobacter chroococcum NCIMB 8003 (ATCC 4412).</title>
        <authorList>
            <person name="Robson R.L."/>
            <person name="Jones R."/>
            <person name="Robson R.M."/>
            <person name="Schwartz A."/>
            <person name="Richardson T.H."/>
        </authorList>
    </citation>
    <scope>NUCLEOTIDE SEQUENCE [LARGE SCALE GENOMIC DNA]</scope>
    <source>
        <strain evidence="1 2">NCIMB 8003</strain>
    </source>
</reference>
<dbReference type="AlphaFoldDB" id="A0A0C4WMC7"/>
<proteinExistence type="predicted"/>
<dbReference type="Proteomes" id="UP000068210">
    <property type="component" value="Chromosome"/>
</dbReference>
<gene>
    <name evidence="1" type="ORF">Achr_20360</name>
</gene>
<name>A0A0C4WMC7_9GAMM</name>
<dbReference type="HOGENOM" id="CLU_082961_1_0_6"/>
<accession>A0A0C4WMC7</accession>
<dbReference type="RefSeq" id="WP_039804061.1">
    <property type="nucleotide sequence ID" value="NZ_CP010415.1"/>
</dbReference>